<dbReference type="EMBL" id="KI913126">
    <property type="protein sequence ID" value="ETV80539.1"/>
    <property type="molecule type" value="Genomic_DNA"/>
</dbReference>
<dbReference type="Gene3D" id="2.60.40.10">
    <property type="entry name" value="Immunoglobulins"/>
    <property type="match status" value="8"/>
</dbReference>
<dbReference type="Gene3D" id="1.10.418.10">
    <property type="entry name" value="Calponin-like domain"/>
    <property type="match status" value="1"/>
</dbReference>
<name>W4GNF4_APHAT</name>
<dbReference type="InterPro" id="IPR001715">
    <property type="entry name" value="CH_dom"/>
</dbReference>
<dbReference type="Pfam" id="PF22544">
    <property type="entry name" value="HYDIN_VesB_CFA65-like_Ig"/>
    <property type="match status" value="3"/>
</dbReference>
<feature type="region of interest" description="Disordered" evidence="6">
    <location>
        <begin position="2570"/>
        <end position="2591"/>
    </location>
</feature>
<organism evidence="8">
    <name type="scientific">Aphanomyces astaci</name>
    <name type="common">Crayfish plague agent</name>
    <dbReference type="NCBI Taxonomy" id="112090"/>
    <lineage>
        <taxon>Eukaryota</taxon>
        <taxon>Sar</taxon>
        <taxon>Stramenopiles</taxon>
        <taxon>Oomycota</taxon>
        <taxon>Saprolegniomycetes</taxon>
        <taxon>Saprolegniales</taxon>
        <taxon>Verrucalvaceae</taxon>
        <taxon>Aphanomyces</taxon>
    </lineage>
</organism>
<dbReference type="GO" id="GO:0005737">
    <property type="term" value="C:cytoplasm"/>
    <property type="evidence" value="ECO:0007669"/>
    <property type="project" value="UniProtKB-SubCell"/>
</dbReference>
<dbReference type="SUPFAM" id="SSF47576">
    <property type="entry name" value="Calponin-homology domain, CH-domain"/>
    <property type="match status" value="1"/>
</dbReference>
<reference evidence="8" key="1">
    <citation type="submission" date="2013-12" db="EMBL/GenBank/DDBJ databases">
        <title>The Genome Sequence of Aphanomyces astaci APO3.</title>
        <authorList>
            <consortium name="The Broad Institute Genomics Platform"/>
            <person name="Russ C."/>
            <person name="Tyler B."/>
            <person name="van West P."/>
            <person name="Dieguez-Uribeondo J."/>
            <person name="Young S.K."/>
            <person name="Zeng Q."/>
            <person name="Gargeya S."/>
            <person name="Fitzgerald M."/>
            <person name="Abouelleil A."/>
            <person name="Alvarado L."/>
            <person name="Chapman S.B."/>
            <person name="Gainer-Dewar J."/>
            <person name="Goldberg J."/>
            <person name="Griggs A."/>
            <person name="Gujja S."/>
            <person name="Hansen M."/>
            <person name="Howarth C."/>
            <person name="Imamovic A."/>
            <person name="Ireland A."/>
            <person name="Larimer J."/>
            <person name="McCowan C."/>
            <person name="Murphy C."/>
            <person name="Pearson M."/>
            <person name="Poon T.W."/>
            <person name="Priest M."/>
            <person name="Roberts A."/>
            <person name="Saif S."/>
            <person name="Shea T."/>
            <person name="Sykes S."/>
            <person name="Wortman J."/>
            <person name="Nusbaum C."/>
            <person name="Birren B."/>
        </authorList>
    </citation>
    <scope>NUCLEOTIDE SEQUENCE [LARGE SCALE GENOMIC DNA]</scope>
    <source>
        <strain evidence="8">APO3</strain>
    </source>
</reference>
<dbReference type="InterPro" id="IPR013783">
    <property type="entry name" value="Ig-like_fold"/>
</dbReference>
<feature type="domain" description="Calponin-homology (CH)" evidence="7">
    <location>
        <begin position="1624"/>
        <end position="1739"/>
    </location>
</feature>
<dbReference type="PANTHER" id="PTHR45912:SF3">
    <property type="entry name" value="CILIA- AND FLAGELLA-ASSOCIATED PROTEIN 47"/>
    <property type="match status" value="1"/>
</dbReference>
<keyword evidence="5" id="KW-0966">Cell projection</keyword>
<feature type="compositionally biased region" description="Basic residues" evidence="6">
    <location>
        <begin position="2890"/>
        <end position="2899"/>
    </location>
</feature>
<evidence type="ECO:0000256" key="6">
    <source>
        <dbReference type="SAM" id="MobiDB-lite"/>
    </source>
</evidence>
<dbReference type="RefSeq" id="XP_009830463.1">
    <property type="nucleotide sequence ID" value="XM_009832161.1"/>
</dbReference>
<accession>W4GNF4</accession>
<dbReference type="VEuPathDB" id="FungiDB:H257_06796"/>
<dbReference type="GO" id="GO:0060271">
    <property type="term" value="P:cilium assembly"/>
    <property type="evidence" value="ECO:0007669"/>
    <property type="project" value="TreeGrafter"/>
</dbReference>
<dbReference type="PROSITE" id="PS50021">
    <property type="entry name" value="CH"/>
    <property type="match status" value="1"/>
</dbReference>
<feature type="region of interest" description="Disordered" evidence="6">
    <location>
        <begin position="2878"/>
        <end position="2899"/>
    </location>
</feature>
<dbReference type="Pfam" id="PF22067">
    <property type="entry name" value="Cep192_D3"/>
    <property type="match status" value="1"/>
</dbReference>
<feature type="region of interest" description="Disordered" evidence="6">
    <location>
        <begin position="2059"/>
        <end position="2085"/>
    </location>
</feature>
<dbReference type="InterPro" id="IPR058952">
    <property type="entry name" value="Ig_CFAP47"/>
</dbReference>
<feature type="region of interest" description="Disordered" evidence="6">
    <location>
        <begin position="1887"/>
        <end position="1907"/>
    </location>
</feature>
<dbReference type="Pfam" id="PF24529">
    <property type="entry name" value="CFAP47"/>
    <property type="match status" value="1"/>
</dbReference>
<evidence type="ECO:0000256" key="3">
    <source>
        <dbReference type="ARBA" id="ARBA00022490"/>
    </source>
</evidence>
<evidence type="ECO:0000259" key="7">
    <source>
        <dbReference type="PROSITE" id="PS50021"/>
    </source>
</evidence>
<dbReference type="InterPro" id="IPR054089">
    <property type="entry name" value="Cep192-like_D3"/>
</dbReference>
<dbReference type="Pfam" id="PF26579">
    <property type="entry name" value="Ig_CFAP47"/>
    <property type="match status" value="1"/>
</dbReference>
<dbReference type="InterPro" id="IPR053879">
    <property type="entry name" value="HYDIN_VesB_CFA65-like_Ig"/>
</dbReference>
<protein>
    <recommendedName>
        <fullName evidence="7">Calponin-homology (CH) domain-containing protein</fullName>
    </recommendedName>
</protein>
<evidence type="ECO:0000256" key="2">
    <source>
        <dbReference type="ARBA" id="ARBA00004496"/>
    </source>
</evidence>
<feature type="compositionally biased region" description="Polar residues" evidence="6">
    <location>
        <begin position="2575"/>
        <end position="2588"/>
    </location>
</feature>
<keyword evidence="3" id="KW-0963">Cytoplasm</keyword>
<evidence type="ECO:0000313" key="8">
    <source>
        <dbReference type="EMBL" id="ETV80539.1"/>
    </source>
</evidence>
<dbReference type="InterPro" id="IPR056343">
    <property type="entry name" value="CFAP47_dom"/>
</dbReference>
<dbReference type="OrthoDB" id="10060824at2759"/>
<evidence type="ECO:0000256" key="5">
    <source>
        <dbReference type="ARBA" id="ARBA00023273"/>
    </source>
</evidence>
<evidence type="ECO:0000256" key="1">
    <source>
        <dbReference type="ARBA" id="ARBA00004138"/>
    </source>
</evidence>
<dbReference type="Pfam" id="PF14874">
    <property type="entry name" value="PapD-like"/>
    <property type="match status" value="1"/>
</dbReference>
<keyword evidence="4" id="KW-0969">Cilium</keyword>
<comment type="subcellular location">
    <subcellularLocation>
        <location evidence="1">Cell projection</location>
        <location evidence="1">Cilium</location>
    </subcellularLocation>
    <subcellularLocation>
        <location evidence="2">Cytoplasm</location>
    </subcellularLocation>
</comment>
<proteinExistence type="predicted"/>
<gene>
    <name evidence="8" type="ORF">H257_06796</name>
</gene>
<sequence length="2899" mass="319941">MSSKRPTTAPLRPTLVQAFPATVEFVDIEAMTCYLVSLSIQNTSRHVVRFRLTTPTSKYFRLLLHNQDLGLVANPTRSISPGLSIKFDVAFLMEMDDHVPIDLHDKIHVLAENSAPIEIPLVAKRPAPQLEFESLVDLGMVVLSNRTAKYVNVRNSGAKECSFRVELETGQSTLVVSPKEGVIPPYSETRLKVEFNGREMGTYRAIATIHAGNDKQYLLDISAVVVEHNIELVFPTAEGLSPDPVRVLSFGSLYIGEMRKLETVLRNNGPHPVGYQTGISFSGRPFRVGDDLSNPEDDGEIDEKKKELTVLPSEGMIPPYASALLTFVFKPNNGSLSTKSKGQRQGYTSAKVPVASNNGGDGHTLLKAFASIECSEINQNLAIEISGTAVAPHVVITPDSFDFGECASGKRVDMMLNVKNEATLPVTFKLNKLAHFAAHPSKGRLDVLQSQNLVVSFVPSQLGRFQTTFHLDIQGGSVVIPIHVKGTATSVGDKKQLVGGIDTLPSDFRPKFNFMTVDDIKTQQIKPKPTFHRMPPFEIAARDGTAAVDEYEFQGTNNTHLTYCVNELADRTHHRDGYNSILRQYRHDRLVKQEKSNQVPSNPVDLGMTPQGGLEGPDCKMPVANDPLWMQSALGNRRGSSSSPFDDNKIIKKKFKPLPVTQAEVKDCATTLTSEQLKQIVAGPKTINFGKVCVHSVSKKSFSVTNDLPHNISVHVHLANDHDELQETTPLSQIVPTGATAGFDFTFFSRIEQVFQKYVNYTINGQHSFKLLVTAEVVPIRVELSTPVLEFAFDANDLSPNVAQQLVVKNPGNSEAKFSWAPEPQHPPVDCAFEASPKQGTIAPGGSCPVLVAFHPRFNVSNQATLVVSVDGGKPAQLHCVGHVVEPKCVVREKRVEFGTIAAGIPKEKRVLISNQNIASATVYYAEIDPPTPGLSVRPVVGELMPGETAELCITLDILRALVLEGVVLEIKIRGGRTIRVPLSADIVVPNVSFNTSNDEFNFGGVTLGVLVTRELSVTNPSVVSAQLVLDFSPFAPEFQLAMPVHLNPEVKDDVHAIFIPADVDPPSKWQLIVPPSATLKFHLLFRPDRIISHSFPFPIQLEGVPARMDALHRTVQATGLKPRMLFSSSTLDFDKRVITRDSVRKIPYSMGLTLTNDDPQTVKWSIDLTKLKPKKSVFHIAPSAGELASGDKCTIRASFLPTDAIEYAAEVPVLLDDVPYVTLALVGKGIHPHLSFSVPRVDLPTVPLGITSTATFFIYSTGYDNLELSYRLPIDLSRVPITVTFPDGKAIGIANPKVQIDISFMSTKSIAFNAKLEFFDAEGSQFDVPLSGATDNCVLTNFGFVEAHRNEFGFFTDPDQRYPVYFLEKSYIKALSKKPLPPPPIQTKIDDDKQLKKAKKKTAAAVVTPKDKSTPPSAELAAEVVEISGKLLHMPHVHEPKLDELVLLMKWLNMNILKTPMTAFPNDLVQTGGRPVYEMLEIVCGKSVPGRVKQLSANKREQGTQMVGQYVELLRFLKSYGALLNDVRPEQLLDNEQYVRWSEDDDKNQVHRRLFFEKEWHRVSCLAWTKVILQIVKCFVLFRISTKSYVALPGIIMAAAAATKTNMDDTSMTRDCTKSNVYSESEMVLIQWLLHHSKRMATVAEPRLIVDLEHDLKDGVVLCYVLMSHVPTLAIEGGPLYGFNRKPTSSEHFLENATCLRNALSCLGMDYGIPADQLCNLSLPSTVLLLLHLYQNVPQFIPKTTIEFKGVLGQTVQKSIELKNPSKKTIVYDVFLEGQVKEFSIYSHTLTLEPEKSQSFLVDFKPKFTRTVQARLTFRSLRDGPNCAATMVFLLESNIYSRKPIRVFQVDAAMYERKVEDIVIDNQFPVNAVYKLTVLQQPASSPASLSHESSQVLQHKKHPKDTDENACMDGQLPFFLPDVVGDVVPIRKDDSTTVKIEFLPLAPGVYKCQLLFLDESVGEFMYEVHCTAHLPPTLETLELTSDNKPHMLKELIVPARNPILNKALAVIVDRFQGLVKAKVRDGLRKCEDCHHTTFHAEVNSPYFVLQNSEVTLKTGSSSTPANHDGDKKTNQAKLVTPRGSLSSPTSLMLDFQPRGAGLYNCKVLLRSTASCGCDIRVYEIHAKVTDVGIKTMLEFSAPARQTIVQDIPIVNPTDDTWSLRATLTGTSGVFTGAATLVVPPKKANNYSLTFKPQWLVAETGSLLLQNPKTGQDFEFGLSGIGEEPLAMQHVVLHCQARQSLVHEFQVHTFKYDPPGPSTFTVESDLPYVGGPSQLVLPAPNVTALYKLTFNPLIGGTYFGSITFTNTRTNEYCWYTIEATVAPPEPEATLEMTTTVRSMVGMEISLENPLDRPVVFDIVLKGNGLFGPTQFALEAQQTGIYQLLYSPLLPSTNATGSIGFTNEDVGEFSYMLTLHATPAPPIQLQDMLCAVGDVVSQPITITNPMDTPIPLDVMLSNTRNFRIRDEDIVVKPLSTYTAILDYIPSSLSDFECAEIQFLNPDVGTWEYKVQGKGKPPSLMKTTLVHATVGEAASSLFSFRNPFPDALTVEVTMVQLSQHEDGKVIMERPPGTSGSQSGHSPTGVSRQRLRPHSALPPVFDILLKKPKVTLEGFGTLQVPISFLPNFVSEAGAHIIIKGDKELEWVYPIRGIAQAPANPRAYSFVCRARESCEKKLSLDLLALEKVTLDERFTVEWDIPEPHSRVIERTLTVTPLVDSIASVTTPLEYLVRFDPLKPIRLTVALVVKKRSGGLWRFDIHLDASDPVVDDVLTIESALNQTSSVSFKLTNQFRESAPFQAEFTPGSSQAFTVYPVEGLLAAYGTEGTSFTIAFTPTGYGKMCSGQLVVLTDEMQWTFNVKGTHPEYKVPQGEAKVYTKGSKKLSPPSSTKKKKIFGRK</sequence>
<dbReference type="InterPro" id="IPR036872">
    <property type="entry name" value="CH_dom_sf"/>
</dbReference>
<dbReference type="GeneID" id="20808792"/>
<dbReference type="PANTHER" id="PTHR45912">
    <property type="entry name" value="CILIA- AND FLAGELLA-ASSOCIATED PROTEIN 47"/>
    <property type="match status" value="1"/>
</dbReference>
<evidence type="ECO:0000256" key="4">
    <source>
        <dbReference type="ARBA" id="ARBA00023069"/>
    </source>
</evidence>
<dbReference type="GO" id="GO:0005929">
    <property type="term" value="C:cilium"/>
    <property type="evidence" value="ECO:0007669"/>
    <property type="project" value="UniProtKB-SubCell"/>
</dbReference>
<dbReference type="STRING" id="112090.W4GNF4"/>